<protein>
    <recommendedName>
        <fullName evidence="4">Peptidase M60 domain-containing protein</fullName>
    </recommendedName>
</protein>
<organism evidence="2 3">
    <name type="scientific">OM182 bacterium MED-G28</name>
    <dbReference type="NCBI Taxonomy" id="1986256"/>
    <lineage>
        <taxon>Bacteria</taxon>
        <taxon>Pseudomonadati</taxon>
        <taxon>Pseudomonadota</taxon>
        <taxon>Gammaproteobacteria</taxon>
        <taxon>OMG group</taxon>
        <taxon>OM182 clade</taxon>
    </lineage>
</organism>
<evidence type="ECO:0000313" key="2">
    <source>
        <dbReference type="EMBL" id="PDH35254.1"/>
    </source>
</evidence>
<feature type="chain" id="PRO_5012788891" description="Peptidase M60 domain-containing protein" evidence="1">
    <location>
        <begin position="26"/>
        <end position="577"/>
    </location>
</feature>
<feature type="signal peptide" evidence="1">
    <location>
        <begin position="1"/>
        <end position="25"/>
    </location>
</feature>
<gene>
    <name evidence="2" type="ORF">CNF02_00595</name>
</gene>
<comment type="caution">
    <text evidence="2">The sequence shown here is derived from an EMBL/GenBank/DDBJ whole genome shotgun (WGS) entry which is preliminary data.</text>
</comment>
<name>A0A2A5WG74_9GAMM</name>
<keyword evidence="1" id="KW-0732">Signal</keyword>
<reference evidence="2 3" key="1">
    <citation type="submission" date="2017-08" db="EMBL/GenBank/DDBJ databases">
        <title>Fine stratification of microbial communities through a metagenomic profile of the photic zone.</title>
        <authorList>
            <person name="Haro-Moreno J.M."/>
            <person name="Lopez-Perez M."/>
            <person name="De La Torre J."/>
            <person name="Picazo A."/>
            <person name="Camacho A."/>
            <person name="Rodriguez-Valera F."/>
        </authorList>
    </citation>
    <scope>NUCLEOTIDE SEQUENCE [LARGE SCALE GENOMIC DNA]</scope>
    <source>
        <strain evidence="2">MED-G28</strain>
    </source>
</reference>
<sequence length="577" mass="65254">MQTKNLVKITLELILVVLFTSSALAQLPELSAPSTVSGAPTTARFFGGASSDNQTSFASSFDYDQKIDIDVKFEVESSQVNTMGNLYLFILWNNQYFIRVESGGYEIWDLTLENLKAAFPAVTLQKSHEFNVVDDVAFGPAGISDTTLGIYLAYDSMAAEGEIYYSGSPLSVMINPPLTALEGCAKVFYSDFPIPVSSDNVHRYYKFSWQSDPIFCANFYGSVPVDLKDKIRRALSFAKGKLGLLAPFNGFFVNLEMTDKAQYIADVCDTLPARTYDIEDKQFKKISRALCIQNADPVNLENPRGGGGAGQEGFHNGGGSEVSINTYFESSQWLNAGYSSEEAAKKYYSDDIAKVAVHEFFHAHQQTLMWYFEEKKEFGIPISLMEDFASYTNEKYEHDKVLYTPHWIEEGSAEFAAYLLMLQYDATFNARDLFLLQLDNARDRISAGKLANDTVSLQDYEYQTREELVESENNPSGVARTPRGKFDMGLWAMVYLWHKDPNNLQGIMVDYFKNWGEQENLYPREGWKYSFQKTFNISIEDFYVEFDAFMEKPRVDQVSILKTNDEFIKATFSPGAP</sequence>
<proteinExistence type="predicted"/>
<evidence type="ECO:0000313" key="3">
    <source>
        <dbReference type="Proteomes" id="UP000219329"/>
    </source>
</evidence>
<dbReference type="Proteomes" id="UP000219329">
    <property type="component" value="Unassembled WGS sequence"/>
</dbReference>
<accession>A0A2A5WG74</accession>
<evidence type="ECO:0008006" key="4">
    <source>
        <dbReference type="Google" id="ProtNLM"/>
    </source>
</evidence>
<dbReference type="EMBL" id="NTJZ01000001">
    <property type="protein sequence ID" value="PDH35254.1"/>
    <property type="molecule type" value="Genomic_DNA"/>
</dbReference>
<evidence type="ECO:0000256" key="1">
    <source>
        <dbReference type="SAM" id="SignalP"/>
    </source>
</evidence>
<dbReference type="AlphaFoldDB" id="A0A2A5WG74"/>